<dbReference type="Proteomes" id="UP000692954">
    <property type="component" value="Unassembled WGS sequence"/>
</dbReference>
<comment type="caution">
    <text evidence="2">The sequence shown here is derived from an EMBL/GenBank/DDBJ whole genome shotgun (WGS) entry which is preliminary data.</text>
</comment>
<sequence>MSLLLRINKCHSIQSQFLVLSLYGISSNSFCLLFQFLTLEQPFIDVDQPFIDEIASASSHFVYPFMKSLFNQFMMNLFFVKINFKKSILAIQSIIYYI</sequence>
<feature type="transmembrane region" description="Helical" evidence="1">
    <location>
        <begin position="61"/>
        <end position="80"/>
    </location>
</feature>
<keyword evidence="1" id="KW-1133">Transmembrane helix</keyword>
<protein>
    <recommendedName>
        <fullName evidence="4">Transmembrane protein</fullName>
    </recommendedName>
</protein>
<gene>
    <name evidence="2" type="ORF">PSON_ATCC_30995.1.T1200046</name>
</gene>
<evidence type="ECO:0000313" key="3">
    <source>
        <dbReference type="Proteomes" id="UP000692954"/>
    </source>
</evidence>
<evidence type="ECO:0008006" key="4">
    <source>
        <dbReference type="Google" id="ProtNLM"/>
    </source>
</evidence>
<proteinExistence type="predicted"/>
<keyword evidence="3" id="KW-1185">Reference proteome</keyword>
<accession>A0A8S1QWM0</accession>
<evidence type="ECO:0000256" key="1">
    <source>
        <dbReference type="SAM" id="Phobius"/>
    </source>
</evidence>
<reference evidence="2" key="1">
    <citation type="submission" date="2021-01" db="EMBL/GenBank/DDBJ databases">
        <authorList>
            <consortium name="Genoscope - CEA"/>
            <person name="William W."/>
        </authorList>
    </citation>
    <scope>NUCLEOTIDE SEQUENCE</scope>
</reference>
<name>A0A8S1QWM0_9CILI</name>
<evidence type="ECO:0000313" key="2">
    <source>
        <dbReference type="EMBL" id="CAD8119177.1"/>
    </source>
</evidence>
<dbReference type="AlphaFoldDB" id="A0A8S1QWM0"/>
<organism evidence="2 3">
    <name type="scientific">Paramecium sonneborni</name>
    <dbReference type="NCBI Taxonomy" id="65129"/>
    <lineage>
        <taxon>Eukaryota</taxon>
        <taxon>Sar</taxon>
        <taxon>Alveolata</taxon>
        <taxon>Ciliophora</taxon>
        <taxon>Intramacronucleata</taxon>
        <taxon>Oligohymenophorea</taxon>
        <taxon>Peniculida</taxon>
        <taxon>Parameciidae</taxon>
        <taxon>Paramecium</taxon>
    </lineage>
</organism>
<feature type="transmembrane region" description="Helical" evidence="1">
    <location>
        <begin position="20"/>
        <end position="39"/>
    </location>
</feature>
<keyword evidence="1" id="KW-0812">Transmembrane</keyword>
<keyword evidence="1" id="KW-0472">Membrane</keyword>
<dbReference type="EMBL" id="CAJJDN010000120">
    <property type="protein sequence ID" value="CAD8119177.1"/>
    <property type="molecule type" value="Genomic_DNA"/>
</dbReference>